<dbReference type="EMBL" id="JACJVP010000032">
    <property type="protein sequence ID" value="MBB6673044.1"/>
    <property type="molecule type" value="Genomic_DNA"/>
</dbReference>
<keyword evidence="3" id="KW-0547">Nucleotide-binding</keyword>
<evidence type="ECO:0000259" key="6">
    <source>
        <dbReference type="Pfam" id="PF01636"/>
    </source>
</evidence>
<evidence type="ECO:0000313" key="7">
    <source>
        <dbReference type="EMBL" id="MBB6673044.1"/>
    </source>
</evidence>
<keyword evidence="4" id="KW-0418">Kinase</keyword>
<comment type="similarity">
    <text evidence="1">Belongs to the methylthioribose kinase family.</text>
</comment>
<dbReference type="PANTHER" id="PTHR34273">
    <property type="entry name" value="METHYLTHIORIBOSE KINASE"/>
    <property type="match status" value="1"/>
</dbReference>
<organism evidence="7 8">
    <name type="scientific">Cohnella nanjingensis</name>
    <dbReference type="NCBI Taxonomy" id="1387779"/>
    <lineage>
        <taxon>Bacteria</taxon>
        <taxon>Bacillati</taxon>
        <taxon>Bacillota</taxon>
        <taxon>Bacilli</taxon>
        <taxon>Bacillales</taxon>
        <taxon>Paenibacillaceae</taxon>
        <taxon>Cohnella</taxon>
    </lineage>
</organism>
<dbReference type="InterPro" id="IPR002575">
    <property type="entry name" value="Aminoglycoside_PTrfase"/>
</dbReference>
<evidence type="ECO:0000313" key="8">
    <source>
        <dbReference type="Proteomes" id="UP000547209"/>
    </source>
</evidence>
<dbReference type="GO" id="GO:0004672">
    <property type="term" value="F:protein kinase activity"/>
    <property type="evidence" value="ECO:0007669"/>
    <property type="project" value="InterPro"/>
</dbReference>
<dbReference type="Gene3D" id="3.30.200.20">
    <property type="entry name" value="Phosphorylase Kinase, domain 1"/>
    <property type="match status" value="1"/>
</dbReference>
<dbReference type="GO" id="GO:0005524">
    <property type="term" value="F:ATP binding"/>
    <property type="evidence" value="ECO:0007669"/>
    <property type="project" value="UniProtKB-KW"/>
</dbReference>
<dbReference type="Pfam" id="PF01636">
    <property type="entry name" value="APH"/>
    <property type="match status" value="1"/>
</dbReference>
<keyword evidence="5" id="KW-0067">ATP-binding</keyword>
<keyword evidence="8" id="KW-1185">Reference proteome</keyword>
<dbReference type="PANTHER" id="PTHR34273:SF2">
    <property type="entry name" value="METHYLTHIORIBOSE KINASE"/>
    <property type="match status" value="1"/>
</dbReference>
<dbReference type="Gene3D" id="3.90.1200.10">
    <property type="match status" value="1"/>
</dbReference>
<evidence type="ECO:0000256" key="5">
    <source>
        <dbReference type="ARBA" id="ARBA00022840"/>
    </source>
</evidence>
<gene>
    <name evidence="7" type="ORF">H7C19_20385</name>
</gene>
<dbReference type="Proteomes" id="UP000547209">
    <property type="component" value="Unassembled WGS sequence"/>
</dbReference>
<dbReference type="AlphaFoldDB" id="A0A7X0VHV9"/>
<dbReference type="PROSITE" id="PS00109">
    <property type="entry name" value="PROTEIN_KINASE_TYR"/>
    <property type="match status" value="1"/>
</dbReference>
<sequence>MVWKVTAGGEKWVLKQALGKLDVAEDWFADVGRIEREQQAMRFLEPMMPDGSVPRVVHSDAINHVFMMTCAPEEATSWKKRLMEGEFQPDVARNAGLLLRAMHENSRRLAGQAQQEAFGDMTYFRELRIDPFHRHLIGKYQELGPELEALIGDLEENRNCLVHGDFSPKNMLVDDNQRVILLDYEVAHWGNPVFDLAFLLAHLLLKGWVLGKQADALRLMERFLEAYDFNQETDARLIGHTGALLLSRIDGKSTVGYVKEQKLKELVRRTAMDWIRHPADEAVANLREAMKG</sequence>
<evidence type="ECO:0000256" key="3">
    <source>
        <dbReference type="ARBA" id="ARBA00022741"/>
    </source>
</evidence>
<evidence type="ECO:0000256" key="2">
    <source>
        <dbReference type="ARBA" id="ARBA00022679"/>
    </source>
</evidence>
<evidence type="ECO:0000256" key="1">
    <source>
        <dbReference type="ARBA" id="ARBA00010165"/>
    </source>
</evidence>
<accession>A0A7X0VHV9</accession>
<dbReference type="InterPro" id="IPR008266">
    <property type="entry name" value="Tyr_kinase_AS"/>
</dbReference>
<evidence type="ECO:0000256" key="4">
    <source>
        <dbReference type="ARBA" id="ARBA00022777"/>
    </source>
</evidence>
<dbReference type="InterPro" id="IPR011009">
    <property type="entry name" value="Kinase-like_dom_sf"/>
</dbReference>
<comment type="caution">
    <text evidence="7">The sequence shown here is derived from an EMBL/GenBank/DDBJ whole genome shotgun (WGS) entry which is preliminary data.</text>
</comment>
<dbReference type="SUPFAM" id="SSF56112">
    <property type="entry name" value="Protein kinase-like (PK-like)"/>
    <property type="match status" value="1"/>
</dbReference>
<name>A0A7X0VHV9_9BACL</name>
<keyword evidence="2 7" id="KW-0808">Transferase</keyword>
<protein>
    <submittedName>
        <fullName evidence="7">Aminoglycoside phosphotransferase family protein</fullName>
    </submittedName>
</protein>
<feature type="domain" description="Aminoglycoside phosphotransferase" evidence="6">
    <location>
        <begin position="3"/>
        <end position="225"/>
    </location>
</feature>
<proteinExistence type="inferred from homology"/>
<reference evidence="7 8" key="1">
    <citation type="submission" date="2020-08" db="EMBL/GenBank/DDBJ databases">
        <title>Cohnella phylogeny.</title>
        <authorList>
            <person name="Dunlap C."/>
        </authorList>
    </citation>
    <scope>NUCLEOTIDE SEQUENCE [LARGE SCALE GENOMIC DNA]</scope>
    <source>
        <strain evidence="7 8">DSM 28246</strain>
    </source>
</reference>